<dbReference type="SUPFAM" id="SSF53850">
    <property type="entry name" value="Periplasmic binding protein-like II"/>
    <property type="match status" value="1"/>
</dbReference>
<comment type="caution">
    <text evidence="6">The sequence shown here is derived from an EMBL/GenBank/DDBJ whole genome shotgun (WGS) entry which is preliminary data.</text>
</comment>
<organism evidence="6 7">
    <name type="scientific">Neoroseomonas marina</name>
    <dbReference type="NCBI Taxonomy" id="1232220"/>
    <lineage>
        <taxon>Bacteria</taxon>
        <taxon>Pseudomonadati</taxon>
        <taxon>Pseudomonadota</taxon>
        <taxon>Alphaproteobacteria</taxon>
        <taxon>Acetobacterales</taxon>
        <taxon>Acetobacteraceae</taxon>
        <taxon>Neoroseomonas</taxon>
    </lineage>
</organism>
<dbReference type="Gene3D" id="3.10.105.10">
    <property type="entry name" value="Dipeptide-binding Protein, Domain 3"/>
    <property type="match status" value="1"/>
</dbReference>
<keyword evidence="3 4" id="KW-0732">Signal</keyword>
<reference evidence="6 7" key="1">
    <citation type="submission" date="2020-03" db="EMBL/GenBank/DDBJ databases">
        <authorList>
            <person name="Sun Q."/>
        </authorList>
    </citation>
    <scope>NUCLEOTIDE SEQUENCE [LARGE SCALE GENOMIC DNA]</scope>
    <source>
        <strain evidence="6 7">JC162</strain>
    </source>
</reference>
<evidence type="ECO:0000256" key="1">
    <source>
        <dbReference type="ARBA" id="ARBA00004418"/>
    </source>
</evidence>
<feature type="signal peptide" evidence="4">
    <location>
        <begin position="1"/>
        <end position="27"/>
    </location>
</feature>
<evidence type="ECO:0000256" key="3">
    <source>
        <dbReference type="ARBA" id="ARBA00022729"/>
    </source>
</evidence>
<dbReference type="InterPro" id="IPR039424">
    <property type="entry name" value="SBP_5"/>
</dbReference>
<dbReference type="GO" id="GO:0043190">
    <property type="term" value="C:ATP-binding cassette (ABC) transporter complex"/>
    <property type="evidence" value="ECO:0007669"/>
    <property type="project" value="InterPro"/>
</dbReference>
<feature type="chain" id="PRO_5032441221" evidence="4">
    <location>
        <begin position="28"/>
        <end position="507"/>
    </location>
</feature>
<dbReference type="Pfam" id="PF00496">
    <property type="entry name" value="SBP_bac_5"/>
    <property type="match status" value="1"/>
</dbReference>
<feature type="domain" description="Solute-binding protein family 5" evidence="5">
    <location>
        <begin position="70"/>
        <end position="426"/>
    </location>
</feature>
<dbReference type="InterPro" id="IPR000914">
    <property type="entry name" value="SBP_5_dom"/>
</dbReference>
<dbReference type="Gene3D" id="3.90.76.10">
    <property type="entry name" value="Dipeptide-binding Protein, Domain 1"/>
    <property type="match status" value="1"/>
</dbReference>
<dbReference type="Gene3D" id="3.40.190.10">
    <property type="entry name" value="Periplasmic binding protein-like II"/>
    <property type="match status" value="1"/>
</dbReference>
<accession>A0A848EE36</accession>
<evidence type="ECO:0000256" key="4">
    <source>
        <dbReference type="SAM" id="SignalP"/>
    </source>
</evidence>
<comment type="similarity">
    <text evidence="2">Belongs to the bacterial solute-binding protein 5 family.</text>
</comment>
<dbReference type="GO" id="GO:0030288">
    <property type="term" value="C:outer membrane-bounded periplasmic space"/>
    <property type="evidence" value="ECO:0007669"/>
    <property type="project" value="UniProtKB-ARBA"/>
</dbReference>
<dbReference type="AlphaFoldDB" id="A0A848EE36"/>
<dbReference type="CDD" id="cd08511">
    <property type="entry name" value="PBP2_NikA_DppA_OppA_like_5"/>
    <property type="match status" value="1"/>
</dbReference>
<comment type="subcellular location">
    <subcellularLocation>
        <location evidence="1">Periplasm</location>
    </subcellularLocation>
</comment>
<gene>
    <name evidence="6" type="ORF">GWK16_10075</name>
</gene>
<evidence type="ECO:0000256" key="2">
    <source>
        <dbReference type="ARBA" id="ARBA00005695"/>
    </source>
</evidence>
<protein>
    <submittedName>
        <fullName evidence="6">ABC transporter substrate-binding protein</fullName>
    </submittedName>
</protein>
<dbReference type="Proteomes" id="UP000548582">
    <property type="component" value="Unassembled WGS sequence"/>
</dbReference>
<sequence>MKTTIKAILAAAAAVIPVLATVAPAGAQNLRIGLREDPDILDPTLSRTYVGRIVYMALCDKLFDINERLEVVPQLATGYRWENPTNLIITLRDGVRFHDGEAMDAEAVRYSLDRHLTMQGSFRRSEISEVERVEVVDPRTVRIVLKSPSASFLSALTDRAGMIVSPKAAEALGRNFGTRPVCAGPFRFVERVAQERIVVERFREYWDAANIHFDRVTYLPIPDNTVRLANLQSGAVEFVERMEPDDMKTIQRARNLRAVAVDELGYQGITINIGNGERANTPLGRDARVRQAFELSIDRAAINQVVYEGMYTPTRQPFPPANPFHVRDFPPTQRDVARARALLREAGVTTPLAVEMTVPNNPDLRQVGEVIQSMAAEAGFAVTLRAMEFASSLQAATRGEFQTYLVGWSGRVDPDGNITTFSRTGGGQNDGRYSNPEVDRLLDAARVELDVAKRRDLYAQAVRIAFGQDVGRIYLWHRKNIMAHSARLTGYRPIADGMIRLQGMRLQ</sequence>
<keyword evidence="7" id="KW-1185">Reference proteome</keyword>
<dbReference type="GO" id="GO:0015833">
    <property type="term" value="P:peptide transport"/>
    <property type="evidence" value="ECO:0007669"/>
    <property type="project" value="TreeGrafter"/>
</dbReference>
<proteinExistence type="inferred from homology"/>
<dbReference type="RefSeq" id="WP_170053854.1">
    <property type="nucleotide sequence ID" value="NZ_JABBKX010000003.1"/>
</dbReference>
<dbReference type="PANTHER" id="PTHR30290">
    <property type="entry name" value="PERIPLASMIC BINDING COMPONENT OF ABC TRANSPORTER"/>
    <property type="match status" value="1"/>
</dbReference>
<evidence type="ECO:0000313" key="6">
    <source>
        <dbReference type="EMBL" id="NMJ41588.1"/>
    </source>
</evidence>
<dbReference type="EMBL" id="JABBKX010000003">
    <property type="protein sequence ID" value="NMJ41588.1"/>
    <property type="molecule type" value="Genomic_DNA"/>
</dbReference>
<dbReference type="GO" id="GO:1904680">
    <property type="term" value="F:peptide transmembrane transporter activity"/>
    <property type="evidence" value="ECO:0007669"/>
    <property type="project" value="TreeGrafter"/>
</dbReference>
<name>A0A848EE36_9PROT</name>
<evidence type="ECO:0000259" key="5">
    <source>
        <dbReference type="Pfam" id="PF00496"/>
    </source>
</evidence>
<evidence type="ECO:0000313" key="7">
    <source>
        <dbReference type="Proteomes" id="UP000548582"/>
    </source>
</evidence>
<dbReference type="PIRSF" id="PIRSF002741">
    <property type="entry name" value="MppA"/>
    <property type="match status" value="1"/>
</dbReference>
<dbReference type="InterPro" id="IPR030678">
    <property type="entry name" value="Peptide/Ni-bd"/>
</dbReference>
<dbReference type="PANTHER" id="PTHR30290:SF38">
    <property type="entry name" value="D,D-DIPEPTIDE-BINDING PERIPLASMIC PROTEIN DDPA-RELATED"/>
    <property type="match status" value="1"/>
</dbReference>